<comment type="subcellular location">
    <subcellularLocation>
        <location evidence="1">Cell membrane</location>
        <topology evidence="1">Multi-pass membrane protein</topology>
    </subcellularLocation>
</comment>
<dbReference type="PANTHER" id="PTHR23513:SF11">
    <property type="entry name" value="STAPHYLOFERRIN A TRANSPORTER"/>
    <property type="match status" value="1"/>
</dbReference>
<feature type="transmembrane region" description="Helical" evidence="6">
    <location>
        <begin position="266"/>
        <end position="288"/>
    </location>
</feature>
<evidence type="ECO:0000256" key="4">
    <source>
        <dbReference type="ARBA" id="ARBA00022989"/>
    </source>
</evidence>
<feature type="transmembrane region" description="Helical" evidence="6">
    <location>
        <begin position="182"/>
        <end position="201"/>
    </location>
</feature>
<dbReference type="GO" id="GO:0022857">
    <property type="term" value="F:transmembrane transporter activity"/>
    <property type="evidence" value="ECO:0007669"/>
    <property type="project" value="InterPro"/>
</dbReference>
<feature type="transmembrane region" description="Helical" evidence="6">
    <location>
        <begin position="33"/>
        <end position="57"/>
    </location>
</feature>
<feature type="transmembrane region" description="Helical" evidence="6">
    <location>
        <begin position="300"/>
        <end position="317"/>
    </location>
</feature>
<keyword evidence="2" id="KW-1003">Cell membrane</keyword>
<keyword evidence="8" id="KW-1185">Reference proteome</keyword>
<dbReference type="Pfam" id="PF07690">
    <property type="entry name" value="MFS_1"/>
    <property type="match status" value="1"/>
</dbReference>
<evidence type="ECO:0000256" key="1">
    <source>
        <dbReference type="ARBA" id="ARBA00004651"/>
    </source>
</evidence>
<accession>A0A919R3K2</accession>
<feature type="transmembrane region" description="Helical" evidence="6">
    <location>
        <begin position="384"/>
        <end position="405"/>
    </location>
</feature>
<dbReference type="InterPro" id="IPR036259">
    <property type="entry name" value="MFS_trans_sf"/>
</dbReference>
<name>A0A919R3K2_9ACTN</name>
<evidence type="ECO:0000313" key="7">
    <source>
        <dbReference type="EMBL" id="GII79059.1"/>
    </source>
</evidence>
<gene>
    <name evidence="7" type="ORF">Sru01_40410</name>
</gene>
<keyword evidence="5 6" id="KW-0472">Membrane</keyword>
<feature type="transmembrane region" description="Helical" evidence="6">
    <location>
        <begin position="63"/>
        <end position="87"/>
    </location>
</feature>
<comment type="caution">
    <text evidence="7">The sequence shown here is derived from an EMBL/GenBank/DDBJ whole genome shotgun (WGS) entry which is preliminary data.</text>
</comment>
<dbReference type="AlphaFoldDB" id="A0A919R3K2"/>
<feature type="transmembrane region" description="Helical" evidence="6">
    <location>
        <begin position="358"/>
        <end position="378"/>
    </location>
</feature>
<sequence length="434" mass="44622">MSATRPADRAAPGAAADRPATFRDVFGVAEYRAMFGAALLSWVGDYFAKVAVTFLVFQGTGSVLLSAAGFAISYLPWVAGGPVLAALAERYPYRRVMIVCDLVRMVLIGLMALPGTPLAVLLLLLLGASLLTPPFQAARSAMVAQLLTGDRYVVGLSFQNMAGQAAQVAGYAAGGVVAALDVRTGLVINAATFAASALLLWRGVRPRPAPAAAAARRSLLRETGDGLRLVFGHRVLRPIALVVFSVTAIVIVPEGLAAAWTPAFGGGSQITGLLMAAAPVGCVIGAVVTRLTGPERRLRLVRPLLLAGPALLVPILLAPPFAVAVVLVLLATAAVNTVLVPLNGLFVQMLPDAFRARAFGIMQGGIQLAHAAAVLAAGALAERVAVPVVIGGWSLAGLALMALAVGRWPGRRVVAEEVARTTALNRPQAAPAAG</sequence>
<reference evidence="7" key="1">
    <citation type="submission" date="2021-01" db="EMBL/GenBank/DDBJ databases">
        <title>Whole genome shotgun sequence of Sphaerisporangium rufum NBRC 109079.</title>
        <authorList>
            <person name="Komaki H."/>
            <person name="Tamura T."/>
        </authorList>
    </citation>
    <scope>NUCLEOTIDE SEQUENCE</scope>
    <source>
        <strain evidence="7">NBRC 109079</strain>
    </source>
</reference>
<keyword evidence="3 6" id="KW-0812">Transmembrane</keyword>
<dbReference type="PANTHER" id="PTHR23513">
    <property type="entry name" value="INTEGRAL MEMBRANE EFFLUX PROTEIN-RELATED"/>
    <property type="match status" value="1"/>
</dbReference>
<dbReference type="Proteomes" id="UP000655287">
    <property type="component" value="Unassembled WGS sequence"/>
</dbReference>
<evidence type="ECO:0000256" key="6">
    <source>
        <dbReference type="SAM" id="Phobius"/>
    </source>
</evidence>
<evidence type="ECO:0000256" key="3">
    <source>
        <dbReference type="ARBA" id="ARBA00022692"/>
    </source>
</evidence>
<proteinExistence type="predicted"/>
<protein>
    <submittedName>
        <fullName evidence="7">MFS transporter</fullName>
    </submittedName>
</protein>
<evidence type="ECO:0000313" key="8">
    <source>
        <dbReference type="Proteomes" id="UP000655287"/>
    </source>
</evidence>
<dbReference type="InterPro" id="IPR011701">
    <property type="entry name" value="MFS"/>
</dbReference>
<feature type="transmembrane region" description="Helical" evidence="6">
    <location>
        <begin position="323"/>
        <end position="346"/>
    </location>
</feature>
<dbReference type="SUPFAM" id="SSF103473">
    <property type="entry name" value="MFS general substrate transporter"/>
    <property type="match status" value="1"/>
</dbReference>
<dbReference type="RefSeq" id="WP_203988781.1">
    <property type="nucleotide sequence ID" value="NZ_BOOU01000054.1"/>
</dbReference>
<dbReference type="GO" id="GO:0005886">
    <property type="term" value="C:plasma membrane"/>
    <property type="evidence" value="ECO:0007669"/>
    <property type="project" value="UniProtKB-SubCell"/>
</dbReference>
<feature type="transmembrane region" description="Helical" evidence="6">
    <location>
        <begin position="238"/>
        <end position="260"/>
    </location>
</feature>
<evidence type="ECO:0000256" key="5">
    <source>
        <dbReference type="ARBA" id="ARBA00023136"/>
    </source>
</evidence>
<organism evidence="7 8">
    <name type="scientific">Sphaerisporangium rufum</name>
    <dbReference type="NCBI Taxonomy" id="1381558"/>
    <lineage>
        <taxon>Bacteria</taxon>
        <taxon>Bacillati</taxon>
        <taxon>Actinomycetota</taxon>
        <taxon>Actinomycetes</taxon>
        <taxon>Streptosporangiales</taxon>
        <taxon>Streptosporangiaceae</taxon>
        <taxon>Sphaerisporangium</taxon>
    </lineage>
</organism>
<evidence type="ECO:0000256" key="2">
    <source>
        <dbReference type="ARBA" id="ARBA00022475"/>
    </source>
</evidence>
<feature type="transmembrane region" description="Helical" evidence="6">
    <location>
        <begin position="107"/>
        <end position="131"/>
    </location>
</feature>
<dbReference type="Gene3D" id="1.20.1250.20">
    <property type="entry name" value="MFS general substrate transporter like domains"/>
    <property type="match status" value="1"/>
</dbReference>
<dbReference type="EMBL" id="BOOU01000054">
    <property type="protein sequence ID" value="GII79059.1"/>
    <property type="molecule type" value="Genomic_DNA"/>
</dbReference>
<keyword evidence="4 6" id="KW-1133">Transmembrane helix</keyword>